<accession>A0ABR5CLP5</accession>
<dbReference type="EMBL" id="JWJH01000023">
    <property type="protein sequence ID" value="KJF65779.1"/>
    <property type="molecule type" value="Genomic_DNA"/>
</dbReference>
<keyword evidence="2" id="KW-1185">Reference proteome</keyword>
<evidence type="ECO:0000313" key="2">
    <source>
        <dbReference type="Proteomes" id="UP000052068"/>
    </source>
</evidence>
<dbReference type="Proteomes" id="UP000052068">
    <property type="component" value="Unassembled WGS sequence"/>
</dbReference>
<organism evidence="1 2">
    <name type="scientific">Rhizobium nepotum 39/7</name>
    <dbReference type="NCBI Taxonomy" id="1368418"/>
    <lineage>
        <taxon>Bacteria</taxon>
        <taxon>Pseudomonadati</taxon>
        <taxon>Pseudomonadota</taxon>
        <taxon>Alphaproteobacteria</taxon>
        <taxon>Hyphomicrobiales</taxon>
        <taxon>Rhizobiaceae</taxon>
        <taxon>Rhizobium/Agrobacterium group</taxon>
        <taxon>Rhizobium</taxon>
    </lineage>
</organism>
<name>A0ABR5CLP5_9HYPH</name>
<evidence type="ECO:0000313" key="1">
    <source>
        <dbReference type="EMBL" id="KJF65779.1"/>
    </source>
</evidence>
<gene>
    <name evidence="1" type="ORF">RS75_21110</name>
</gene>
<sequence>MRIAIDINNVFVLGRNVFIQDQTAKSCSGYVVFLEINIVGKGKLRIAQAKYAEFRKLLSDDLHSVGIDINQVYKNIAKIIRSILLQLRS</sequence>
<proteinExistence type="predicted"/>
<comment type="caution">
    <text evidence="1">The sequence shown here is derived from an EMBL/GenBank/DDBJ whole genome shotgun (WGS) entry which is preliminary data.</text>
</comment>
<reference evidence="1 2" key="1">
    <citation type="submission" date="2015-03" db="EMBL/GenBank/DDBJ databases">
        <title>Draft Genome Sequences of Agrobacterium nepotum Strain 39/7T (= CFBP 7436T = LMG 26435T) and Agrobacterium sp. Strain KFB 330 (= CFBP 8308 = LMG 28674).</title>
        <authorList>
            <person name="Kuzmanovic N."/>
            <person name="Pulawska J."/>
            <person name="Obradovic A."/>
        </authorList>
    </citation>
    <scope>NUCLEOTIDE SEQUENCE [LARGE SCALE GENOMIC DNA]</scope>
    <source>
        <strain evidence="1 2">39/7</strain>
    </source>
</reference>
<protein>
    <submittedName>
        <fullName evidence="1">Uncharacterized protein</fullName>
    </submittedName>
</protein>